<dbReference type="SUPFAM" id="SSF48208">
    <property type="entry name" value="Six-hairpin glycosidases"/>
    <property type="match status" value="1"/>
</dbReference>
<evidence type="ECO:0000256" key="3">
    <source>
        <dbReference type="SAM" id="MobiDB-lite"/>
    </source>
</evidence>
<dbReference type="OrthoDB" id="2317065at2759"/>
<dbReference type="RefSeq" id="XP_045954829.1">
    <property type="nucleotide sequence ID" value="XM_046105006.1"/>
</dbReference>
<organism evidence="5 6">
    <name type="scientific">Truncatella angustata</name>
    <dbReference type="NCBI Taxonomy" id="152316"/>
    <lineage>
        <taxon>Eukaryota</taxon>
        <taxon>Fungi</taxon>
        <taxon>Dikarya</taxon>
        <taxon>Ascomycota</taxon>
        <taxon>Pezizomycotina</taxon>
        <taxon>Sordariomycetes</taxon>
        <taxon>Xylariomycetidae</taxon>
        <taxon>Amphisphaeriales</taxon>
        <taxon>Sporocadaceae</taxon>
        <taxon>Truncatella</taxon>
    </lineage>
</organism>
<dbReference type="GeneID" id="70133897"/>
<feature type="signal peptide" evidence="4">
    <location>
        <begin position="1"/>
        <end position="18"/>
    </location>
</feature>
<comment type="similarity">
    <text evidence="2">Belongs to the glycosyl hydrolase 88 family.</text>
</comment>
<keyword evidence="5" id="KW-0326">Glycosidase</keyword>
<feature type="region of interest" description="Disordered" evidence="3">
    <location>
        <begin position="19"/>
        <end position="41"/>
    </location>
</feature>
<keyword evidence="4" id="KW-0732">Signal</keyword>
<gene>
    <name evidence="5" type="ORF">BKA67DRAFT_594002</name>
</gene>
<evidence type="ECO:0000256" key="4">
    <source>
        <dbReference type="SAM" id="SignalP"/>
    </source>
</evidence>
<dbReference type="AlphaFoldDB" id="A0A9P8ZT25"/>
<dbReference type="InterPro" id="IPR012341">
    <property type="entry name" value="6hp_glycosidase-like_sf"/>
</dbReference>
<dbReference type="InterPro" id="IPR008928">
    <property type="entry name" value="6-hairpin_glycosidase_sf"/>
</dbReference>
<evidence type="ECO:0000313" key="5">
    <source>
        <dbReference type="EMBL" id="KAH6648322.1"/>
    </source>
</evidence>
<dbReference type="EMBL" id="JAGPXC010000007">
    <property type="protein sequence ID" value="KAH6648322.1"/>
    <property type="molecule type" value="Genomic_DNA"/>
</dbReference>
<dbReference type="PANTHER" id="PTHR36845">
    <property type="entry name" value="HYDROLASE, PUTATIVE (AFU_ORTHOLOGUE AFUA_7G05090)-RELATED"/>
    <property type="match status" value="1"/>
</dbReference>
<protein>
    <submittedName>
        <fullName evidence="5">Six-hairpin glycosidase-like protein</fullName>
    </submittedName>
</protein>
<dbReference type="InterPro" id="IPR052369">
    <property type="entry name" value="UG_Glycosaminoglycan_Hydrolase"/>
</dbReference>
<keyword evidence="1" id="KW-0378">Hydrolase</keyword>
<feature type="chain" id="PRO_5040116271" evidence="4">
    <location>
        <begin position="19"/>
        <end position="523"/>
    </location>
</feature>
<dbReference type="GO" id="GO:0052757">
    <property type="term" value="F:chondroitin hydrolase activity"/>
    <property type="evidence" value="ECO:0007669"/>
    <property type="project" value="TreeGrafter"/>
</dbReference>
<accession>A0A9P8ZT25</accession>
<dbReference type="Gene3D" id="1.50.10.10">
    <property type="match status" value="1"/>
</dbReference>
<evidence type="ECO:0000256" key="1">
    <source>
        <dbReference type="ARBA" id="ARBA00022801"/>
    </source>
</evidence>
<dbReference type="Proteomes" id="UP000758603">
    <property type="component" value="Unassembled WGS sequence"/>
</dbReference>
<sequence length="523" mass="58490">MSLLGSTLLTRALGLVWASDSSSDGDSLHRSTDSSISDATEQVDQTEVKTLMWPGASKQHVLHELYTENIIAKTIRTAMKSAKFLPHAFPEYVPQEGPGAGEYYLREADFWTCGFFPGTLYTMLERSVRFPQSLNILAQNIDLQLFREELLRLCRIWSDPLYYMANRTDTHDIGFIIMPALRLDWELSGNQRSLDTIICAARSLASRYVPSARAIRSWDLIRKKDIEILSMEDNLILIIDSLCNLDLLYYAASHSVEDRGLRDLATEHATTLLKTHLRLESTALGTKDIYTGHWYSTCHVANLDPKTGAIKQRLTAQGYSDDSTWARGQSWAILGYAQTYMWTKDEKFLHAACGCAEYFIHRLETSPSSVEGPGSRSGESTKGHYTPLWDFDAPIYDPTNITPSLRDSSSGMIAANGMLIISQALAALNQDTLAARFRRVAMEITDDILDFALAEEKAQIIECGATSIIVNDVVPGQNFEGILKFGTANNNANARKRYANHALVYGDYYLVEFGNQLLRMGLS</sequence>
<name>A0A9P8ZT25_9PEZI</name>
<dbReference type="GO" id="GO:0000272">
    <property type="term" value="P:polysaccharide catabolic process"/>
    <property type="evidence" value="ECO:0007669"/>
    <property type="project" value="TreeGrafter"/>
</dbReference>
<dbReference type="PANTHER" id="PTHR36845:SF1">
    <property type="entry name" value="HYDROLASE, PUTATIVE (AFU_ORTHOLOGUE AFUA_7G05090)-RELATED"/>
    <property type="match status" value="1"/>
</dbReference>
<comment type="caution">
    <text evidence="5">The sequence shown here is derived from an EMBL/GenBank/DDBJ whole genome shotgun (WGS) entry which is preliminary data.</text>
</comment>
<proteinExistence type="inferred from homology"/>
<reference evidence="5" key="1">
    <citation type="journal article" date="2021" name="Nat. Commun.">
        <title>Genetic determinants of endophytism in the Arabidopsis root mycobiome.</title>
        <authorList>
            <person name="Mesny F."/>
            <person name="Miyauchi S."/>
            <person name="Thiergart T."/>
            <person name="Pickel B."/>
            <person name="Atanasova L."/>
            <person name="Karlsson M."/>
            <person name="Huettel B."/>
            <person name="Barry K.W."/>
            <person name="Haridas S."/>
            <person name="Chen C."/>
            <person name="Bauer D."/>
            <person name="Andreopoulos W."/>
            <person name="Pangilinan J."/>
            <person name="LaButti K."/>
            <person name="Riley R."/>
            <person name="Lipzen A."/>
            <person name="Clum A."/>
            <person name="Drula E."/>
            <person name="Henrissat B."/>
            <person name="Kohler A."/>
            <person name="Grigoriev I.V."/>
            <person name="Martin F.M."/>
            <person name="Hacquard S."/>
        </authorList>
    </citation>
    <scope>NUCLEOTIDE SEQUENCE</scope>
    <source>
        <strain evidence="5">MPI-SDFR-AT-0073</strain>
    </source>
</reference>
<keyword evidence="6" id="KW-1185">Reference proteome</keyword>
<evidence type="ECO:0000313" key="6">
    <source>
        <dbReference type="Proteomes" id="UP000758603"/>
    </source>
</evidence>
<evidence type="ECO:0000256" key="2">
    <source>
        <dbReference type="ARBA" id="ARBA00038358"/>
    </source>
</evidence>